<sequence>MTSSKASTFHARVNEDFDKQAPVPPRGAPQSRFIPREELEGFAAWRPGSFGSGATPSPHPADRPENKVHAAPPPPPPPPTEAEWLAEVQHAREGGYQDGYRDGQVALEAFKENFSRQMAAQFGALLANLDDQWNGLEEQMALAVTRTAVQLARQVVRHELDTRPEIVAKVAQEAVNAIVLSARHLRVRLHPADLPHVMAGAGEALKARDARLVADPTIEPGGCIVDSDLGQVDARIGTRWAAAAAVFGREDTWDAPEIIVGGLPE</sequence>
<organism evidence="12 13">
    <name type="scientific">Scleromatobacter humisilvae</name>
    <dbReference type="NCBI Taxonomy" id="2897159"/>
    <lineage>
        <taxon>Bacteria</taxon>
        <taxon>Pseudomonadati</taxon>
        <taxon>Pseudomonadota</taxon>
        <taxon>Betaproteobacteria</taxon>
        <taxon>Burkholderiales</taxon>
        <taxon>Sphaerotilaceae</taxon>
        <taxon>Scleromatobacter</taxon>
    </lineage>
</organism>
<comment type="subcellular location">
    <subcellularLocation>
        <location evidence="2">Cytoplasm</location>
    </subcellularLocation>
</comment>
<dbReference type="PRINTS" id="PR01003">
    <property type="entry name" value="FLGFLIH"/>
</dbReference>
<gene>
    <name evidence="12" type="ORF">LPC04_03090</name>
</gene>
<dbReference type="GO" id="GO:0044781">
    <property type="term" value="P:bacterial-type flagellum organization"/>
    <property type="evidence" value="ECO:0007669"/>
    <property type="project" value="UniProtKB-KW"/>
</dbReference>
<protein>
    <recommendedName>
        <fullName evidence="4">Flagellar assembly protein FliH</fullName>
    </recommendedName>
</protein>
<keyword evidence="5" id="KW-0813">Transport</keyword>
<keyword evidence="7" id="KW-1005">Bacterial flagellum biogenesis</keyword>
<comment type="similarity">
    <text evidence="3">Belongs to the FliH family.</text>
</comment>
<dbReference type="PANTHER" id="PTHR34982">
    <property type="entry name" value="YOP PROTEINS TRANSLOCATION PROTEIN L"/>
    <property type="match status" value="1"/>
</dbReference>
<evidence type="ECO:0000256" key="9">
    <source>
        <dbReference type="ARBA" id="ARBA00023225"/>
    </source>
</evidence>
<feature type="compositionally biased region" description="Pro residues" evidence="10">
    <location>
        <begin position="71"/>
        <end position="80"/>
    </location>
</feature>
<evidence type="ECO:0000259" key="11">
    <source>
        <dbReference type="Pfam" id="PF02108"/>
    </source>
</evidence>
<dbReference type="RefSeq" id="WP_275680714.1">
    <property type="nucleotide sequence ID" value="NZ_JAJLJH010000001.1"/>
</dbReference>
<keyword evidence="8" id="KW-0653">Protein transport</keyword>
<dbReference type="AlphaFoldDB" id="A0A9X1YH75"/>
<dbReference type="EMBL" id="JAJLJH010000001">
    <property type="protein sequence ID" value="MCK9684688.1"/>
    <property type="molecule type" value="Genomic_DNA"/>
</dbReference>
<keyword evidence="6" id="KW-0963">Cytoplasm</keyword>
<dbReference type="Pfam" id="PF02108">
    <property type="entry name" value="FliH"/>
    <property type="match status" value="1"/>
</dbReference>
<dbReference type="GO" id="GO:0071973">
    <property type="term" value="P:bacterial-type flagellum-dependent cell motility"/>
    <property type="evidence" value="ECO:0007669"/>
    <property type="project" value="InterPro"/>
</dbReference>
<feature type="domain" description="Flagellar assembly protein FliH/Type III secretion system HrpE" evidence="11">
    <location>
        <begin position="118"/>
        <end position="241"/>
    </location>
</feature>
<dbReference type="GO" id="GO:0009288">
    <property type="term" value="C:bacterial-type flagellum"/>
    <property type="evidence" value="ECO:0007669"/>
    <property type="project" value="InterPro"/>
</dbReference>
<keyword evidence="12" id="KW-0966">Cell projection</keyword>
<evidence type="ECO:0000256" key="6">
    <source>
        <dbReference type="ARBA" id="ARBA00022490"/>
    </source>
</evidence>
<reference evidence="12" key="1">
    <citation type="submission" date="2021-11" db="EMBL/GenBank/DDBJ databases">
        <title>BS-T2-15 a new species belonging to the Comamonadaceae family isolated from the soil of a French oak forest.</title>
        <authorList>
            <person name="Mieszkin S."/>
            <person name="Alain K."/>
        </authorList>
    </citation>
    <scope>NUCLEOTIDE SEQUENCE</scope>
    <source>
        <strain evidence="12">BS-T2-15</strain>
    </source>
</reference>
<evidence type="ECO:0000256" key="5">
    <source>
        <dbReference type="ARBA" id="ARBA00022448"/>
    </source>
</evidence>
<evidence type="ECO:0000256" key="8">
    <source>
        <dbReference type="ARBA" id="ARBA00022927"/>
    </source>
</evidence>
<dbReference type="InterPro" id="IPR051472">
    <property type="entry name" value="T3SS_Stator/FliH"/>
</dbReference>
<evidence type="ECO:0000256" key="1">
    <source>
        <dbReference type="ARBA" id="ARBA00003041"/>
    </source>
</evidence>
<proteinExistence type="inferred from homology"/>
<evidence type="ECO:0000313" key="13">
    <source>
        <dbReference type="Proteomes" id="UP001139353"/>
    </source>
</evidence>
<feature type="region of interest" description="Disordered" evidence="10">
    <location>
        <begin position="1"/>
        <end position="81"/>
    </location>
</feature>
<accession>A0A9X1YH75</accession>
<dbReference type="InterPro" id="IPR000563">
    <property type="entry name" value="Flag_FliH"/>
</dbReference>
<comment type="function">
    <text evidence="1">Needed for flagellar regrowth and assembly.</text>
</comment>
<evidence type="ECO:0000256" key="7">
    <source>
        <dbReference type="ARBA" id="ARBA00022795"/>
    </source>
</evidence>
<dbReference type="Proteomes" id="UP001139353">
    <property type="component" value="Unassembled WGS sequence"/>
</dbReference>
<keyword evidence="9" id="KW-1006">Bacterial flagellum protein export</keyword>
<keyword evidence="12" id="KW-0282">Flagellum</keyword>
<evidence type="ECO:0000313" key="12">
    <source>
        <dbReference type="EMBL" id="MCK9684688.1"/>
    </source>
</evidence>
<evidence type="ECO:0000256" key="10">
    <source>
        <dbReference type="SAM" id="MobiDB-lite"/>
    </source>
</evidence>
<evidence type="ECO:0000256" key="4">
    <source>
        <dbReference type="ARBA" id="ARBA00016507"/>
    </source>
</evidence>
<keyword evidence="13" id="KW-1185">Reference proteome</keyword>
<dbReference type="GO" id="GO:0015031">
    <property type="term" value="P:protein transport"/>
    <property type="evidence" value="ECO:0007669"/>
    <property type="project" value="UniProtKB-KW"/>
</dbReference>
<keyword evidence="12" id="KW-0969">Cilium</keyword>
<dbReference type="InterPro" id="IPR018035">
    <property type="entry name" value="Flagellar_FliH/T3SS_HrpE"/>
</dbReference>
<name>A0A9X1YH75_9BURK</name>
<comment type="caution">
    <text evidence="12">The sequence shown here is derived from an EMBL/GenBank/DDBJ whole genome shotgun (WGS) entry which is preliminary data.</text>
</comment>
<evidence type="ECO:0000256" key="3">
    <source>
        <dbReference type="ARBA" id="ARBA00006602"/>
    </source>
</evidence>
<dbReference type="GO" id="GO:0005829">
    <property type="term" value="C:cytosol"/>
    <property type="evidence" value="ECO:0007669"/>
    <property type="project" value="TreeGrafter"/>
</dbReference>
<evidence type="ECO:0000256" key="2">
    <source>
        <dbReference type="ARBA" id="ARBA00004496"/>
    </source>
</evidence>
<dbReference type="GO" id="GO:0003774">
    <property type="term" value="F:cytoskeletal motor activity"/>
    <property type="evidence" value="ECO:0007669"/>
    <property type="project" value="InterPro"/>
</dbReference>
<dbReference type="PANTHER" id="PTHR34982:SF1">
    <property type="entry name" value="FLAGELLAR ASSEMBLY PROTEIN FLIH"/>
    <property type="match status" value="1"/>
</dbReference>